<comment type="subunit">
    <text evidence="5">Interacts with HSPA5/BiP; interaction is direct. Interacts with ERN1/IRE1 (via the luminal region). Interacts with DERL1.</text>
</comment>
<dbReference type="PROSITE" id="PS00636">
    <property type="entry name" value="DNAJ_1"/>
    <property type="match status" value="1"/>
</dbReference>
<dbReference type="AlphaFoldDB" id="A0A0N5BCZ5"/>
<dbReference type="STRING" id="174720.A0A0N5BCZ5"/>
<dbReference type="CDD" id="cd06257">
    <property type="entry name" value="DnaJ"/>
    <property type="match status" value="1"/>
</dbReference>
<dbReference type="PANTHER" id="PTHR44360:SF1">
    <property type="entry name" value="DNAJ HOMOLOG SUBFAMILY B MEMBER 9"/>
    <property type="match status" value="1"/>
</dbReference>
<keyword evidence="9" id="KW-1185">Reference proteome</keyword>
<dbReference type="WBParaSite" id="SPAL_0000388800.1">
    <property type="protein sequence ID" value="SPAL_0000388800.1"/>
    <property type="gene ID" value="SPAL_0000388800"/>
</dbReference>
<evidence type="ECO:0000259" key="8">
    <source>
        <dbReference type="PROSITE" id="PS50076"/>
    </source>
</evidence>
<dbReference type="Proteomes" id="UP000046392">
    <property type="component" value="Unplaced"/>
</dbReference>
<name>A0A0N5BCZ5_STREA</name>
<dbReference type="PROSITE" id="PS50076">
    <property type="entry name" value="DNAJ_2"/>
    <property type="match status" value="1"/>
</dbReference>
<evidence type="ECO:0000256" key="3">
    <source>
        <dbReference type="ARBA" id="ARBA00041533"/>
    </source>
</evidence>
<dbReference type="InterPro" id="IPR051948">
    <property type="entry name" value="Hsp70_co-chaperone_J-domain"/>
</dbReference>
<dbReference type="PANTHER" id="PTHR44360">
    <property type="entry name" value="DNAJ HOMOLOG SUBFAMILY B MEMBER 9"/>
    <property type="match status" value="1"/>
</dbReference>
<evidence type="ECO:0000256" key="1">
    <source>
        <dbReference type="ARBA" id="ARBA00023186"/>
    </source>
</evidence>
<reference evidence="10" key="1">
    <citation type="submission" date="2017-02" db="UniProtKB">
        <authorList>
            <consortium name="WormBaseParasite"/>
        </authorList>
    </citation>
    <scope>IDENTIFICATION</scope>
</reference>
<keyword evidence="7" id="KW-1133">Transmembrane helix</keyword>
<dbReference type="Gene3D" id="1.10.287.110">
    <property type="entry name" value="DnaJ domain"/>
    <property type="match status" value="1"/>
</dbReference>
<evidence type="ECO:0000313" key="10">
    <source>
        <dbReference type="WBParaSite" id="SPAL_0000388800.1"/>
    </source>
</evidence>
<accession>A0A0N5BCZ5</accession>
<dbReference type="Pfam" id="PF00226">
    <property type="entry name" value="DnaJ"/>
    <property type="match status" value="1"/>
</dbReference>
<evidence type="ECO:0000313" key="9">
    <source>
        <dbReference type="Proteomes" id="UP000046392"/>
    </source>
</evidence>
<dbReference type="GO" id="GO:0051787">
    <property type="term" value="F:misfolded protein binding"/>
    <property type="evidence" value="ECO:0007669"/>
    <property type="project" value="TreeGrafter"/>
</dbReference>
<evidence type="ECO:0000256" key="5">
    <source>
        <dbReference type="ARBA" id="ARBA00046365"/>
    </source>
</evidence>
<keyword evidence="1" id="KW-0143">Chaperone</keyword>
<evidence type="ECO:0000256" key="7">
    <source>
        <dbReference type="SAM" id="Phobius"/>
    </source>
</evidence>
<comment type="function">
    <text evidence="4">Co-chaperone for Hsp70 protein HSPA5/BiP that acts as a key repressor of the ERN1/IRE1-mediated unfolded protein response (UPR). J domain-containing co-chaperones stimulate the ATPase activity of Hsp70 proteins and are required for efficient substrate recognition by Hsp70 proteins. In the unstressed endoplasmic reticulum, interacts with the luminal region of ERN1/IRE1 and selectively recruits HSPA5/BiP: HSPA5/BiP disrupts the dimerization of the active ERN1/IRE1 luminal region, thereby inactivating ERN1/IRE1. Also involved in endoplasmic reticulum-associated degradation (ERAD) of misfolded proteins. Required for survival of B-cell progenitors and normal antibody production.</text>
</comment>
<dbReference type="PRINTS" id="PR00625">
    <property type="entry name" value="JDOMAIN"/>
</dbReference>
<evidence type="ECO:0000256" key="4">
    <source>
        <dbReference type="ARBA" id="ARBA00045428"/>
    </source>
</evidence>
<protein>
    <recommendedName>
        <fullName evidence="2">DnaJ homolog subfamily B member 9</fullName>
    </recommendedName>
    <alternativeName>
        <fullName evidence="3">Endoplasmic reticulum DNA J domain-containing protein 4</fullName>
    </alternativeName>
</protein>
<dbReference type="SMART" id="SM00271">
    <property type="entry name" value="DnaJ"/>
    <property type="match status" value="1"/>
</dbReference>
<dbReference type="InterPro" id="IPR036869">
    <property type="entry name" value="J_dom_sf"/>
</dbReference>
<feature type="compositionally biased region" description="Polar residues" evidence="6">
    <location>
        <begin position="270"/>
        <end position="280"/>
    </location>
</feature>
<feature type="domain" description="J" evidence="8">
    <location>
        <begin position="30"/>
        <end position="96"/>
    </location>
</feature>
<evidence type="ECO:0000256" key="2">
    <source>
        <dbReference type="ARBA" id="ARBA00040158"/>
    </source>
</evidence>
<dbReference type="InterPro" id="IPR001623">
    <property type="entry name" value="DnaJ_domain"/>
</dbReference>
<dbReference type="GO" id="GO:0051087">
    <property type="term" value="F:protein-folding chaperone binding"/>
    <property type="evidence" value="ECO:0007669"/>
    <property type="project" value="TreeGrafter"/>
</dbReference>
<feature type="transmembrane region" description="Helical" evidence="7">
    <location>
        <begin position="230"/>
        <end position="252"/>
    </location>
</feature>
<evidence type="ECO:0000256" key="6">
    <source>
        <dbReference type="SAM" id="MobiDB-lite"/>
    </source>
</evidence>
<sequence length="315" mass="37699">MLCFEVTFMLLKRNGIWRFMRQISYSGNKSYYDILGVSEKATKKEIKDKFYELSKKYHPDVNGGDKAENSKMFRDISEAYETLKNDDKRAQYDMSRGFSGRSNVNNPFWQQSDFSQYQNPNGGYYYRSQTFYYGPNGRETRTRSNRYTQAEFEEIWRRFHKQVNSEQHKEYERYQQYIRDTLLREYEKRRKEAYEKRRQESNNNYDPNFFYSRRDGRKHNINDFNINENILARIVGTYVVVFCALTGFQIYAERRNGSHNNIARNKEIPGQQQPYNNGENYYTPVDLKNTPPKVDAPPPTTSNIDPHTMPYGMPK</sequence>
<organism evidence="9 10">
    <name type="scientific">Strongyloides papillosus</name>
    <name type="common">Intestinal threadworm</name>
    <dbReference type="NCBI Taxonomy" id="174720"/>
    <lineage>
        <taxon>Eukaryota</taxon>
        <taxon>Metazoa</taxon>
        <taxon>Ecdysozoa</taxon>
        <taxon>Nematoda</taxon>
        <taxon>Chromadorea</taxon>
        <taxon>Rhabditida</taxon>
        <taxon>Tylenchina</taxon>
        <taxon>Panagrolaimomorpha</taxon>
        <taxon>Strongyloidoidea</taxon>
        <taxon>Strongyloididae</taxon>
        <taxon>Strongyloides</taxon>
    </lineage>
</organism>
<proteinExistence type="predicted"/>
<keyword evidence="7" id="KW-0812">Transmembrane</keyword>
<dbReference type="GO" id="GO:0005783">
    <property type="term" value="C:endoplasmic reticulum"/>
    <property type="evidence" value="ECO:0007669"/>
    <property type="project" value="TreeGrafter"/>
</dbReference>
<feature type="region of interest" description="Disordered" evidence="6">
    <location>
        <begin position="261"/>
        <end position="315"/>
    </location>
</feature>
<dbReference type="GO" id="GO:0036503">
    <property type="term" value="P:ERAD pathway"/>
    <property type="evidence" value="ECO:0007669"/>
    <property type="project" value="TreeGrafter"/>
</dbReference>
<dbReference type="SUPFAM" id="SSF46565">
    <property type="entry name" value="Chaperone J-domain"/>
    <property type="match status" value="1"/>
</dbReference>
<dbReference type="InterPro" id="IPR018253">
    <property type="entry name" value="DnaJ_domain_CS"/>
</dbReference>
<keyword evidence="7" id="KW-0472">Membrane</keyword>